<dbReference type="GO" id="GO:0080030">
    <property type="term" value="F:methyl indole-3-acetate esterase activity"/>
    <property type="evidence" value="ECO:0007669"/>
    <property type="project" value="TreeGrafter"/>
</dbReference>
<evidence type="ECO:0000313" key="2">
    <source>
        <dbReference type="EMBL" id="MBB6344030.1"/>
    </source>
</evidence>
<dbReference type="AlphaFoldDB" id="A0A7X0EWQ4"/>
<dbReference type="InterPro" id="IPR029058">
    <property type="entry name" value="AB_hydrolase_fold"/>
</dbReference>
<accession>A0A7X0EWQ4</accession>
<dbReference type="Gene3D" id="3.40.50.1820">
    <property type="entry name" value="alpha/beta hydrolase"/>
    <property type="match status" value="1"/>
</dbReference>
<dbReference type="Proteomes" id="UP000583800">
    <property type="component" value="Unassembled WGS sequence"/>
</dbReference>
<name>A0A7X0EWQ4_9ACTN</name>
<proteinExistence type="predicted"/>
<gene>
    <name evidence="2" type="ORF">FHU36_000539</name>
</gene>
<comment type="caution">
    <text evidence="2">The sequence shown here is derived from an EMBL/GenBank/DDBJ whole genome shotgun (WGS) entry which is preliminary data.</text>
</comment>
<dbReference type="GO" id="GO:0080032">
    <property type="term" value="F:methyl jasmonate esterase activity"/>
    <property type="evidence" value="ECO:0007669"/>
    <property type="project" value="TreeGrafter"/>
</dbReference>
<dbReference type="PANTHER" id="PTHR10992">
    <property type="entry name" value="METHYLESTERASE FAMILY MEMBER"/>
    <property type="match status" value="1"/>
</dbReference>
<reference evidence="2 3" key="1">
    <citation type="submission" date="2020-08" db="EMBL/GenBank/DDBJ databases">
        <title>Sequencing the genomes of 1000 actinobacteria strains.</title>
        <authorList>
            <person name="Klenk H.-P."/>
        </authorList>
    </citation>
    <scope>NUCLEOTIDE SEQUENCE [LARGE SCALE GENOMIC DNA]</scope>
    <source>
        <strain evidence="2 3">DSM 45913</strain>
    </source>
</reference>
<protein>
    <submittedName>
        <fullName evidence="2">Pimeloyl-ACP methyl ester carboxylesterase</fullName>
    </submittedName>
</protein>
<feature type="domain" description="AB hydrolase-1" evidence="1">
    <location>
        <begin position="4"/>
        <end position="224"/>
    </location>
</feature>
<dbReference type="EMBL" id="JACHJB010000001">
    <property type="protein sequence ID" value="MBB6344030.1"/>
    <property type="molecule type" value="Genomic_DNA"/>
</dbReference>
<evidence type="ECO:0000313" key="3">
    <source>
        <dbReference type="Proteomes" id="UP000583800"/>
    </source>
</evidence>
<evidence type="ECO:0000259" key="1">
    <source>
        <dbReference type="Pfam" id="PF12697"/>
    </source>
</evidence>
<dbReference type="PANTHER" id="PTHR10992:SF1086">
    <property type="entry name" value="AB HYDROLASE-1 DOMAIN-CONTAINING PROTEIN"/>
    <property type="match status" value="1"/>
</dbReference>
<dbReference type="InterPro" id="IPR045889">
    <property type="entry name" value="MES/HNL"/>
</dbReference>
<dbReference type="InterPro" id="IPR000073">
    <property type="entry name" value="AB_hydrolase_1"/>
</dbReference>
<keyword evidence="3" id="KW-1185">Reference proteome</keyword>
<dbReference type="SUPFAM" id="SSF53474">
    <property type="entry name" value="alpha/beta-Hydrolases"/>
    <property type="match status" value="1"/>
</dbReference>
<dbReference type="Pfam" id="PF12697">
    <property type="entry name" value="Abhydrolase_6"/>
    <property type="match status" value="1"/>
</dbReference>
<organism evidence="2 3">
    <name type="scientific">Nonomuraea muscovyensis</name>
    <dbReference type="NCBI Taxonomy" id="1124761"/>
    <lineage>
        <taxon>Bacteria</taxon>
        <taxon>Bacillati</taxon>
        <taxon>Actinomycetota</taxon>
        <taxon>Actinomycetes</taxon>
        <taxon>Streptosporangiales</taxon>
        <taxon>Streptosporangiaceae</taxon>
        <taxon>Nonomuraea</taxon>
    </lineage>
</organism>
<dbReference type="RefSeq" id="WP_185082219.1">
    <property type="nucleotide sequence ID" value="NZ_JACHJB010000001.1"/>
</dbReference>
<sequence>MSTIVLVGGSFLGAWAWERVTPLLTAYGQQVHPLTLTGFGDRAHLGSADTTLTTHARDITAAIEYAGLREVVLVAHSYGGAPATIAATTIPGRIARVVYLAALLPEPGKSLFDLTPAPVVEAIMETVRDGRIPVMSDEIIDAGFGEHGLTPKDRAWLRARGVGQPIGTYRDPAPADLGAAQRLPRTYIACAADPGGPPRLPDLDVITLDAGHWPMITEPESLARLLDEVARS</sequence>